<comment type="caution">
    <text evidence="13">The sequence shown here is derived from an EMBL/GenBank/DDBJ whole genome shotgun (WGS) entry which is preliminary data.</text>
</comment>
<dbReference type="Pfam" id="PF03189">
    <property type="entry name" value="Otopetrin"/>
    <property type="match status" value="2"/>
</dbReference>
<feature type="compositionally biased region" description="Polar residues" evidence="11">
    <location>
        <begin position="1"/>
        <end position="22"/>
    </location>
</feature>
<keyword evidence="8" id="KW-0406">Ion transport</keyword>
<evidence type="ECO:0000256" key="3">
    <source>
        <dbReference type="ARBA" id="ARBA00022448"/>
    </source>
</evidence>
<dbReference type="InterPro" id="IPR004878">
    <property type="entry name" value="Otopetrin"/>
</dbReference>
<comment type="subcellular location">
    <subcellularLocation>
        <location evidence="1">Cell membrane</location>
        <topology evidence="1">Multi-pass membrane protein</topology>
    </subcellularLocation>
</comment>
<feature type="transmembrane region" description="Helical" evidence="12">
    <location>
        <begin position="303"/>
        <end position="322"/>
    </location>
</feature>
<dbReference type="AlphaFoldDB" id="A0ABD0KRQ8"/>
<evidence type="ECO:0000256" key="5">
    <source>
        <dbReference type="ARBA" id="ARBA00022692"/>
    </source>
</evidence>
<evidence type="ECO:0008006" key="15">
    <source>
        <dbReference type="Google" id="ProtNLM"/>
    </source>
</evidence>
<keyword evidence="10" id="KW-0407">Ion channel</keyword>
<evidence type="ECO:0000256" key="6">
    <source>
        <dbReference type="ARBA" id="ARBA00022781"/>
    </source>
</evidence>
<organism evidence="13 14">
    <name type="scientific">Batillaria attramentaria</name>
    <dbReference type="NCBI Taxonomy" id="370345"/>
    <lineage>
        <taxon>Eukaryota</taxon>
        <taxon>Metazoa</taxon>
        <taxon>Spiralia</taxon>
        <taxon>Lophotrochozoa</taxon>
        <taxon>Mollusca</taxon>
        <taxon>Gastropoda</taxon>
        <taxon>Caenogastropoda</taxon>
        <taxon>Sorbeoconcha</taxon>
        <taxon>Cerithioidea</taxon>
        <taxon>Batillariidae</taxon>
        <taxon>Batillaria</taxon>
    </lineage>
</organism>
<evidence type="ECO:0000256" key="9">
    <source>
        <dbReference type="ARBA" id="ARBA00023136"/>
    </source>
</evidence>
<evidence type="ECO:0000256" key="2">
    <source>
        <dbReference type="ARBA" id="ARBA00006513"/>
    </source>
</evidence>
<evidence type="ECO:0000256" key="12">
    <source>
        <dbReference type="SAM" id="Phobius"/>
    </source>
</evidence>
<feature type="transmembrane region" description="Helical" evidence="12">
    <location>
        <begin position="518"/>
        <end position="538"/>
    </location>
</feature>
<feature type="region of interest" description="Disordered" evidence="11">
    <location>
        <begin position="1"/>
        <end position="93"/>
    </location>
</feature>
<evidence type="ECO:0000256" key="10">
    <source>
        <dbReference type="ARBA" id="ARBA00023303"/>
    </source>
</evidence>
<proteinExistence type="inferred from homology"/>
<feature type="transmembrane region" description="Helical" evidence="12">
    <location>
        <begin position="156"/>
        <end position="176"/>
    </location>
</feature>
<evidence type="ECO:0000256" key="11">
    <source>
        <dbReference type="SAM" id="MobiDB-lite"/>
    </source>
</evidence>
<comment type="similarity">
    <text evidence="2">Belongs to the otopetrin family.</text>
</comment>
<evidence type="ECO:0000256" key="4">
    <source>
        <dbReference type="ARBA" id="ARBA00022475"/>
    </source>
</evidence>
<name>A0ABD0KRQ8_9CAEN</name>
<keyword evidence="3" id="KW-0813">Transport</keyword>
<dbReference type="GO" id="GO:0015252">
    <property type="term" value="F:proton channel activity"/>
    <property type="evidence" value="ECO:0007669"/>
    <property type="project" value="UniProtKB-ARBA"/>
</dbReference>
<feature type="transmembrane region" description="Helical" evidence="12">
    <location>
        <begin position="188"/>
        <end position="206"/>
    </location>
</feature>
<keyword evidence="4" id="KW-1003">Cell membrane</keyword>
<keyword evidence="14" id="KW-1185">Reference proteome</keyword>
<reference evidence="13 14" key="1">
    <citation type="journal article" date="2023" name="Sci. Data">
        <title>Genome assembly of the Korean intertidal mud-creeper Batillaria attramentaria.</title>
        <authorList>
            <person name="Patra A.K."/>
            <person name="Ho P.T."/>
            <person name="Jun S."/>
            <person name="Lee S.J."/>
            <person name="Kim Y."/>
            <person name="Won Y.J."/>
        </authorList>
    </citation>
    <scope>NUCLEOTIDE SEQUENCE [LARGE SCALE GENOMIC DNA]</scope>
    <source>
        <strain evidence="13">Wonlab-2016</strain>
    </source>
</reference>
<feature type="transmembrane region" description="Helical" evidence="12">
    <location>
        <begin position="438"/>
        <end position="458"/>
    </location>
</feature>
<dbReference type="GO" id="GO:0005886">
    <property type="term" value="C:plasma membrane"/>
    <property type="evidence" value="ECO:0007669"/>
    <property type="project" value="UniProtKB-SubCell"/>
</dbReference>
<dbReference type="Proteomes" id="UP001519460">
    <property type="component" value="Unassembled WGS sequence"/>
</dbReference>
<evidence type="ECO:0000256" key="7">
    <source>
        <dbReference type="ARBA" id="ARBA00022989"/>
    </source>
</evidence>
<feature type="transmembrane region" description="Helical" evidence="12">
    <location>
        <begin position="264"/>
        <end position="283"/>
    </location>
</feature>
<keyword evidence="6" id="KW-0375">Hydrogen ion transport</keyword>
<dbReference type="PANTHER" id="PTHR21522:SF32">
    <property type="entry name" value="OTOPETRIN-2"/>
    <property type="match status" value="1"/>
</dbReference>
<keyword evidence="5 12" id="KW-0812">Transmembrane</keyword>
<keyword evidence="7 12" id="KW-1133">Transmembrane helix</keyword>
<gene>
    <name evidence="13" type="ORF">BaRGS_00019374</name>
</gene>
<dbReference type="PANTHER" id="PTHR21522">
    <property type="entry name" value="PROTON CHANNEL OTOP"/>
    <property type="match status" value="1"/>
</dbReference>
<sequence>MEYTSETQTLRSVLFPTSSATLATEGHNSDLPAPKPHNSMDHQHRSPSNHSLTTFPTRTLSLDKIDESGSETDDIPSSDSAPSGKFHPNGILSKVPTFSREAGRVDGAGHNRNRRKSSIFMNVLRRVSIHRRESSPSGRIATFHFSGDKSDADDNGMYGITIVVMGAVIPLTEIFVEKQSAVFEVYYIFLYCVSILFLAYVYAYLLRRNRLKTAFLSRALSRSLSFTRSFSKTIAKPDPERIQKLRLRKRSFSVDMSNHHTGTFYLRLGVLGFGIGSMIHSGLNFGKFFGVSEEAGCNPAVLAVKPVLHLVFTFSQLYFIFMNSKMCIHRYKKLARFGLMHMAATNICVWFRCIVVETMHEIHGHHHDNHDVDGHVTSTASTSSLSELLQNVSMATGRKLHAVAANGNGSAGGKAGLSEFNCQWTSMMSKAVDAAAPYLYPCTIEFSLMCAGILYVMWKNYAVGQVCPLEPRRIMSGRRCDVLIIYTVSIFALAMASWRMRNLTFHSDHKSDLEETLILISYTGLLAFNIFSLIASVLHTGGTRAALTIVSNLTMMIQAGFQTIFMLAGDRLSAANEREQKKKTGREFVTFLLLCNFAMWIINTFETQKPEHNPLQVEFYGPDAWSIFSHISVPLGIYYRFHSTVCLSNIWKNAWKIRKHH</sequence>
<evidence type="ECO:0000313" key="13">
    <source>
        <dbReference type="EMBL" id="KAK7489430.1"/>
    </source>
</evidence>
<evidence type="ECO:0000256" key="1">
    <source>
        <dbReference type="ARBA" id="ARBA00004651"/>
    </source>
</evidence>
<evidence type="ECO:0000313" key="14">
    <source>
        <dbReference type="Proteomes" id="UP001519460"/>
    </source>
</evidence>
<evidence type="ECO:0000256" key="8">
    <source>
        <dbReference type="ARBA" id="ARBA00023065"/>
    </source>
</evidence>
<feature type="transmembrane region" description="Helical" evidence="12">
    <location>
        <begin position="334"/>
        <end position="352"/>
    </location>
</feature>
<feature type="transmembrane region" description="Helical" evidence="12">
    <location>
        <begin position="588"/>
        <end position="605"/>
    </location>
</feature>
<keyword evidence="9 12" id="KW-0472">Membrane</keyword>
<accession>A0ABD0KRQ8</accession>
<protein>
    <recommendedName>
        <fullName evidence="15">Otopetrin</fullName>
    </recommendedName>
</protein>
<dbReference type="EMBL" id="JACVVK020000138">
    <property type="protein sequence ID" value="KAK7489430.1"/>
    <property type="molecule type" value="Genomic_DNA"/>
</dbReference>
<feature type="compositionally biased region" description="Polar residues" evidence="11">
    <location>
        <begin position="46"/>
        <end position="60"/>
    </location>
</feature>
<feature type="transmembrane region" description="Helical" evidence="12">
    <location>
        <begin position="479"/>
        <end position="498"/>
    </location>
</feature>